<gene>
    <name evidence="1" type="ORF">SO694_00015269</name>
</gene>
<dbReference type="Pfam" id="PF03382">
    <property type="entry name" value="DUF285"/>
    <property type="match status" value="1"/>
</dbReference>
<dbReference type="Proteomes" id="UP001363151">
    <property type="component" value="Unassembled WGS sequence"/>
</dbReference>
<protein>
    <recommendedName>
        <fullName evidence="3">BspA family leucine-rich repeat surface protein</fullName>
    </recommendedName>
</protein>
<reference evidence="1 2" key="1">
    <citation type="submission" date="2024-03" db="EMBL/GenBank/DDBJ databases">
        <title>Aureococcus anophagefferens CCMP1851 and Kratosvirus quantuckense: Draft genome of a second virus-susceptible host strain in the model system.</title>
        <authorList>
            <person name="Chase E."/>
            <person name="Truchon A.R."/>
            <person name="Schepens W."/>
            <person name="Wilhelm S.W."/>
        </authorList>
    </citation>
    <scope>NUCLEOTIDE SEQUENCE [LARGE SCALE GENOMIC DNA]</scope>
    <source>
        <strain evidence="1 2">CCMP1851</strain>
    </source>
</reference>
<accession>A0ABR1G2E7</accession>
<comment type="caution">
    <text evidence="1">The sequence shown here is derived from an EMBL/GenBank/DDBJ whole genome shotgun (WGS) entry which is preliminary data.</text>
</comment>
<evidence type="ECO:0008006" key="3">
    <source>
        <dbReference type="Google" id="ProtNLM"/>
    </source>
</evidence>
<dbReference type="EMBL" id="JBBJCI010000140">
    <property type="protein sequence ID" value="KAK7242809.1"/>
    <property type="molecule type" value="Genomic_DNA"/>
</dbReference>
<organism evidence="1 2">
    <name type="scientific">Aureococcus anophagefferens</name>
    <name type="common">Harmful bloom alga</name>
    <dbReference type="NCBI Taxonomy" id="44056"/>
    <lineage>
        <taxon>Eukaryota</taxon>
        <taxon>Sar</taxon>
        <taxon>Stramenopiles</taxon>
        <taxon>Ochrophyta</taxon>
        <taxon>Pelagophyceae</taxon>
        <taxon>Pelagomonadales</taxon>
        <taxon>Pelagomonadaceae</taxon>
        <taxon>Aureococcus</taxon>
    </lineage>
</organism>
<keyword evidence="2" id="KW-1185">Reference proteome</keyword>
<name>A0ABR1G2E7_AURAN</name>
<dbReference type="NCBIfam" id="TIGR02167">
    <property type="entry name" value="Liste_lipo_26"/>
    <property type="match status" value="5"/>
</dbReference>
<dbReference type="InterPro" id="IPR005046">
    <property type="entry name" value="DUF285"/>
</dbReference>
<evidence type="ECO:0000313" key="2">
    <source>
        <dbReference type="Proteomes" id="UP001363151"/>
    </source>
</evidence>
<dbReference type="InterPro" id="IPR011889">
    <property type="entry name" value="Liste_lipo_26"/>
</dbReference>
<evidence type="ECO:0000313" key="1">
    <source>
        <dbReference type="EMBL" id="KAK7242809.1"/>
    </source>
</evidence>
<proteinExistence type="predicted"/>
<sequence>MTGLSASGVNEDAGRAGALKAAIISLGGYDDVSNIVAESTSTRRRLQDEDGAKVSFNATIFAGRRLGRGGRGRRRRTLQEAVESGKFLPELKAQAAERSPEAADALEGAGVDKEKTLDALARSDHKAELEAAVVEWIADPVAAEDEYGPIKDWDVSRVTDMSYMFENADAFDQDIGAWDTSSVADMRGMFYYGWMFGDAANLYHDIGAWDTSSVTDMSNMFYYADAFDQGVGAWDTSAVTDMSNMFENADAFDQDIGAWDTSAVTDMISVFNRAEAFRQNIGGWDTSSVAYMFFMFYKALAFDQDIGGWDTSKVTDMSDMFFDSGLPSCPSWAVDKNAGGPC</sequence>